<feature type="transmembrane region" description="Helical" evidence="1">
    <location>
        <begin position="326"/>
        <end position="347"/>
    </location>
</feature>
<feature type="transmembrane region" description="Helical" evidence="1">
    <location>
        <begin position="228"/>
        <end position="249"/>
    </location>
</feature>
<dbReference type="InterPro" id="IPR025513">
    <property type="entry name" value="DUF4401"/>
</dbReference>
<evidence type="ECO:0000256" key="1">
    <source>
        <dbReference type="SAM" id="Phobius"/>
    </source>
</evidence>
<feature type="transmembrane region" description="Helical" evidence="1">
    <location>
        <begin position="95"/>
        <end position="117"/>
    </location>
</feature>
<proteinExistence type="predicted"/>
<reference evidence="3 4" key="1">
    <citation type="submission" date="2021-01" db="EMBL/GenBank/DDBJ databases">
        <title>C459-1 draft genome sequence.</title>
        <authorList>
            <person name="Zhang X.-F."/>
        </authorList>
    </citation>
    <scope>NUCLEOTIDE SEQUENCE [LARGE SCALE GENOMIC DNA]</scope>
    <source>
        <strain evidence="4">C459-1</strain>
    </source>
</reference>
<comment type="caution">
    <text evidence="3">The sequence shown here is derived from an EMBL/GenBank/DDBJ whole genome shotgun (WGS) entry which is preliminary data.</text>
</comment>
<keyword evidence="4" id="KW-1185">Reference proteome</keyword>
<evidence type="ECO:0000313" key="4">
    <source>
        <dbReference type="Proteomes" id="UP000625283"/>
    </source>
</evidence>
<feature type="transmembrane region" description="Helical" evidence="1">
    <location>
        <begin position="41"/>
        <end position="62"/>
    </location>
</feature>
<feature type="transmembrane region" description="Helical" evidence="1">
    <location>
        <begin position="68"/>
        <end position="88"/>
    </location>
</feature>
<keyword evidence="1" id="KW-0472">Membrane</keyword>
<evidence type="ECO:0000259" key="2">
    <source>
        <dbReference type="Pfam" id="PF14351"/>
    </source>
</evidence>
<feature type="transmembrane region" description="Helical" evidence="1">
    <location>
        <begin position="170"/>
        <end position="187"/>
    </location>
</feature>
<feature type="transmembrane region" description="Helical" evidence="1">
    <location>
        <begin position="199"/>
        <end position="221"/>
    </location>
</feature>
<evidence type="ECO:0000313" key="3">
    <source>
        <dbReference type="EMBL" id="MBL1407186.1"/>
    </source>
</evidence>
<feature type="transmembrane region" description="Helical" evidence="1">
    <location>
        <begin position="303"/>
        <end position="320"/>
    </location>
</feature>
<dbReference type="Pfam" id="PF14351">
    <property type="entry name" value="DUF4401"/>
    <property type="match status" value="1"/>
</dbReference>
<feature type="transmembrane region" description="Helical" evidence="1">
    <location>
        <begin position="269"/>
        <end position="296"/>
    </location>
</feature>
<dbReference type="EMBL" id="JAERTY010000001">
    <property type="protein sequence ID" value="MBL1407186.1"/>
    <property type="molecule type" value="Genomic_DNA"/>
</dbReference>
<dbReference type="RefSeq" id="WP_202101007.1">
    <property type="nucleotide sequence ID" value="NZ_JAERTY010000001.1"/>
</dbReference>
<protein>
    <submittedName>
        <fullName evidence="3">DUF4401 domain-containing protein</fullName>
    </submittedName>
</protein>
<feature type="transmembrane region" description="Helical" evidence="1">
    <location>
        <begin position="123"/>
        <end position="149"/>
    </location>
</feature>
<feature type="domain" description="DUF4401" evidence="2">
    <location>
        <begin position="41"/>
        <end position="349"/>
    </location>
</feature>
<gene>
    <name evidence="3" type="ORF">JKG61_00330</name>
</gene>
<dbReference type="Proteomes" id="UP000625283">
    <property type="component" value="Unassembled WGS sequence"/>
</dbReference>
<accession>A0ABS1QZW3</accession>
<sequence length="356" mass="39953">MTPNNIIQQTASYLQSLDPELNLEAFHMEQSIEDRQVKQTLAIKILSIFGGILSSSAFWGFLVGIGLYRSHVALSALGILAITIGVIIGKKFKQILWDTMSVATFSIGFIMLGYGLFEFNIDNQYVSLCLAALSLLCLYLNPSYIISFVSTLILNGSILSYIQSAGHNDFLHIQVSLLAIVLSYMFLKEPKLLHKSFKTGFSFHAIRTGLLLCFIIGLLLLRQDLFFFHLSALWSWSTSVVCTLIILYLSSKLLSDFGVSDRITRLATYALTLLVVAPTILYPGIVGSLLLILLCFSVRYRTGFVMGIIALLWFIGKFYYDLQYTLLTKSIMLFGSGLVFLLFYLFISKRANHEKI</sequence>
<keyword evidence="1" id="KW-0812">Transmembrane</keyword>
<keyword evidence="1" id="KW-1133">Transmembrane helix</keyword>
<name>A0ABS1QZW3_9SPHI</name>
<organism evidence="3 4">
    <name type="scientific">Sphingobacterium faecale</name>
    <dbReference type="NCBI Taxonomy" id="2803775"/>
    <lineage>
        <taxon>Bacteria</taxon>
        <taxon>Pseudomonadati</taxon>
        <taxon>Bacteroidota</taxon>
        <taxon>Sphingobacteriia</taxon>
        <taxon>Sphingobacteriales</taxon>
        <taxon>Sphingobacteriaceae</taxon>
        <taxon>Sphingobacterium</taxon>
    </lineage>
</organism>